<feature type="compositionally biased region" description="Basic residues" evidence="1">
    <location>
        <begin position="124"/>
        <end position="135"/>
    </location>
</feature>
<feature type="compositionally biased region" description="Basic and acidic residues" evidence="1">
    <location>
        <begin position="48"/>
        <end position="64"/>
    </location>
</feature>
<evidence type="ECO:0000313" key="2">
    <source>
        <dbReference type="EMBL" id="JAG58230.1"/>
    </source>
</evidence>
<name>A0A0K8SZ86_LYGHE</name>
<feature type="region of interest" description="Disordered" evidence="1">
    <location>
        <begin position="1"/>
        <end position="106"/>
    </location>
</feature>
<accession>A0A0K8SZ86</accession>
<feature type="compositionally biased region" description="Basic and acidic residues" evidence="1">
    <location>
        <begin position="136"/>
        <end position="149"/>
    </location>
</feature>
<dbReference type="AlphaFoldDB" id="A0A0K8SZ86"/>
<reference evidence="2" key="1">
    <citation type="submission" date="2014-09" db="EMBL/GenBank/DDBJ databases">
        <authorList>
            <person name="Magalhaes I.L.F."/>
            <person name="Oliveira U."/>
            <person name="Santos F.R."/>
            <person name="Vidigal T.H.D.A."/>
            <person name="Brescovit A.D."/>
            <person name="Santos A.J."/>
        </authorList>
    </citation>
    <scope>NUCLEOTIDE SEQUENCE</scope>
</reference>
<feature type="compositionally biased region" description="Low complexity" evidence="1">
    <location>
        <begin position="1"/>
        <end position="14"/>
    </location>
</feature>
<feature type="region of interest" description="Disordered" evidence="1">
    <location>
        <begin position="120"/>
        <end position="186"/>
    </location>
</feature>
<dbReference type="EMBL" id="GBRD01007591">
    <property type="protein sequence ID" value="JAG58230.1"/>
    <property type="molecule type" value="Transcribed_RNA"/>
</dbReference>
<organism evidence="2">
    <name type="scientific">Lygus hesperus</name>
    <name type="common">Western plant bug</name>
    <dbReference type="NCBI Taxonomy" id="30085"/>
    <lineage>
        <taxon>Eukaryota</taxon>
        <taxon>Metazoa</taxon>
        <taxon>Ecdysozoa</taxon>
        <taxon>Arthropoda</taxon>
        <taxon>Hexapoda</taxon>
        <taxon>Insecta</taxon>
        <taxon>Pterygota</taxon>
        <taxon>Neoptera</taxon>
        <taxon>Paraneoptera</taxon>
        <taxon>Hemiptera</taxon>
        <taxon>Heteroptera</taxon>
        <taxon>Panheteroptera</taxon>
        <taxon>Cimicomorpha</taxon>
        <taxon>Miridae</taxon>
        <taxon>Mirini</taxon>
        <taxon>Lygus</taxon>
    </lineage>
</organism>
<protein>
    <submittedName>
        <fullName evidence="2">Uncharacterized protein</fullName>
    </submittedName>
</protein>
<evidence type="ECO:0000256" key="1">
    <source>
        <dbReference type="SAM" id="MobiDB-lite"/>
    </source>
</evidence>
<proteinExistence type="predicted"/>
<sequence>MAAAAAEAAAAAASHAHHVDPSLSHASVEDHNPIQHSHHPPRISPVDSAKDPRPPSRKERHSPDDVQIVDETPPISVAPISTISLDGPPSIAPPGESSVGQPILNIGTSKPVKHYDIDDNYHNRGFKPHPFRIRHERSDTPTVDERSHSVEPFQALPIESIGQPSTLGQPPRMFLHNQRPPPSSYVSTRELYVPAEFSPSATAS</sequence>